<dbReference type="InterPro" id="IPR051603">
    <property type="entry name" value="Zinc-ADH_QOR/CCCR"/>
</dbReference>
<proteinExistence type="predicted"/>
<dbReference type="InterPro" id="IPR013154">
    <property type="entry name" value="ADH-like_N"/>
</dbReference>
<dbReference type="GO" id="GO:0030554">
    <property type="term" value="F:adenyl nucleotide binding"/>
    <property type="evidence" value="ECO:0007669"/>
    <property type="project" value="UniProtKB-ARBA"/>
</dbReference>
<feature type="domain" description="Enoyl reductase (ER)" evidence="2">
    <location>
        <begin position="10"/>
        <end position="315"/>
    </location>
</feature>
<dbReference type="PANTHER" id="PTHR44154">
    <property type="entry name" value="QUINONE OXIDOREDUCTASE"/>
    <property type="match status" value="1"/>
</dbReference>
<sequence length="317" mass="33203">MHAVRYHETGGPDVLQVDDVDPPDPGQGEVLVDVHAAGVNPVDTYFRTGAYPVPELPWTPGSDLAGVVGAVGPGVEAFTVGDRVFGTGLGRTVQGSHAEQVVAPVDHVAVLPDDVSFNEGAAVALVGVTAWRALVGYADLEPAETCLVHGASGGVGHVAVQLAEATGARVVATASEQYHDHLRDLGADVVLDYHREDLESAIAEAGAPDVILDTFMDEYFPLDARVAAHGARIVGIGNTSDEARIPLGPAKSKDLDFQVMSMFNVEAYGPILDRLGHLVVAGEVVPEVAETFPLAETADAHRTVMEESFLGKLVVEP</sequence>
<dbReference type="GO" id="GO:0043168">
    <property type="term" value="F:anion binding"/>
    <property type="evidence" value="ECO:0007669"/>
    <property type="project" value="UniProtKB-ARBA"/>
</dbReference>
<dbReference type="PANTHER" id="PTHR44154:SF1">
    <property type="entry name" value="QUINONE OXIDOREDUCTASE"/>
    <property type="match status" value="1"/>
</dbReference>
<dbReference type="SUPFAM" id="SSF50129">
    <property type="entry name" value="GroES-like"/>
    <property type="match status" value="1"/>
</dbReference>
<dbReference type="Gene3D" id="3.40.50.720">
    <property type="entry name" value="NAD(P)-binding Rossmann-like Domain"/>
    <property type="match status" value="1"/>
</dbReference>
<dbReference type="SMART" id="SM00829">
    <property type="entry name" value="PKS_ER"/>
    <property type="match status" value="1"/>
</dbReference>
<dbReference type="GO" id="GO:0016616">
    <property type="term" value="F:oxidoreductase activity, acting on the CH-OH group of donors, NAD or NADP as acceptor"/>
    <property type="evidence" value="ECO:0007669"/>
    <property type="project" value="UniProtKB-ARBA"/>
</dbReference>
<dbReference type="EMBL" id="WSZK01000026">
    <property type="protein sequence ID" value="MWG35752.1"/>
    <property type="molecule type" value="Genomic_DNA"/>
</dbReference>
<dbReference type="SUPFAM" id="SSF51735">
    <property type="entry name" value="NAD(P)-binding Rossmann-fold domains"/>
    <property type="match status" value="1"/>
</dbReference>
<dbReference type="Proteomes" id="UP000451471">
    <property type="component" value="Unassembled WGS sequence"/>
</dbReference>
<dbReference type="Pfam" id="PF08240">
    <property type="entry name" value="ADH_N"/>
    <property type="match status" value="1"/>
</dbReference>
<organism evidence="3 4">
    <name type="scientific">Halomarina oriensis</name>
    <dbReference type="NCBI Taxonomy" id="671145"/>
    <lineage>
        <taxon>Archaea</taxon>
        <taxon>Methanobacteriati</taxon>
        <taxon>Methanobacteriota</taxon>
        <taxon>Stenosarchaea group</taxon>
        <taxon>Halobacteria</taxon>
        <taxon>Halobacteriales</taxon>
        <taxon>Natronomonadaceae</taxon>
        <taxon>Halomarina</taxon>
    </lineage>
</organism>
<comment type="caution">
    <text evidence="3">The sequence shown here is derived from an EMBL/GenBank/DDBJ whole genome shotgun (WGS) entry which is preliminary data.</text>
</comment>
<evidence type="ECO:0000313" key="3">
    <source>
        <dbReference type="EMBL" id="MWG35752.1"/>
    </source>
</evidence>
<keyword evidence="1" id="KW-0521">NADP</keyword>
<keyword evidence="4" id="KW-1185">Reference proteome</keyword>
<evidence type="ECO:0000256" key="1">
    <source>
        <dbReference type="ARBA" id="ARBA00022857"/>
    </source>
</evidence>
<accession>A0A6B0GLM5</accession>
<dbReference type="CDD" id="cd08253">
    <property type="entry name" value="zeta_crystallin"/>
    <property type="match status" value="1"/>
</dbReference>
<dbReference type="AlphaFoldDB" id="A0A6B0GLM5"/>
<dbReference type="RefSeq" id="WP_158205421.1">
    <property type="nucleotide sequence ID" value="NZ_WSZK01000026.1"/>
</dbReference>
<dbReference type="Pfam" id="PF13602">
    <property type="entry name" value="ADH_zinc_N_2"/>
    <property type="match status" value="1"/>
</dbReference>
<dbReference type="GO" id="GO:0044281">
    <property type="term" value="P:small molecule metabolic process"/>
    <property type="evidence" value="ECO:0007669"/>
    <property type="project" value="UniProtKB-ARBA"/>
</dbReference>
<evidence type="ECO:0000259" key="2">
    <source>
        <dbReference type="SMART" id="SM00829"/>
    </source>
</evidence>
<dbReference type="InterPro" id="IPR020843">
    <property type="entry name" value="ER"/>
</dbReference>
<dbReference type="Gene3D" id="3.90.180.10">
    <property type="entry name" value="Medium-chain alcohol dehydrogenases, catalytic domain"/>
    <property type="match status" value="1"/>
</dbReference>
<name>A0A6B0GLM5_9EURY</name>
<gene>
    <name evidence="3" type="ORF">GQS65_14875</name>
</gene>
<evidence type="ECO:0000313" key="4">
    <source>
        <dbReference type="Proteomes" id="UP000451471"/>
    </source>
</evidence>
<dbReference type="OrthoDB" id="8709at2157"/>
<dbReference type="InterPro" id="IPR011032">
    <property type="entry name" value="GroES-like_sf"/>
</dbReference>
<protein>
    <submittedName>
        <fullName evidence="3">Zinc-binding dehydrogenase</fullName>
    </submittedName>
</protein>
<dbReference type="InterPro" id="IPR036291">
    <property type="entry name" value="NAD(P)-bd_dom_sf"/>
</dbReference>
<reference evidence="3 4" key="1">
    <citation type="submission" date="2019-12" db="EMBL/GenBank/DDBJ databases">
        <title>Halocatena pleomorpha gen. nov. sp. nov., an extremely halophilic archaeon of family Halobacteriaceae isolated from saltpan soil.</title>
        <authorList>
            <person name="Pal Y."/>
            <person name="Verma A."/>
            <person name="Krishnamurthi S."/>
            <person name="Kumar P."/>
        </authorList>
    </citation>
    <scope>NUCLEOTIDE SEQUENCE [LARGE SCALE GENOMIC DNA]</scope>
    <source>
        <strain evidence="3 4">JCM 16495</strain>
    </source>
</reference>